<sequence>MKLTDTALHIVSDWLLAPQYLSWLWQGFLITLWLSLCTVILGTALGLALAAARDSQLRLLRWPAMVYSALFRNTPLLVQIFFWYFGAGQLFPSALMQWLNTPHSVGLAGVSLAWPSFEFLAGLLALTLYSAAFIAEEARAGILGVARGQKYAAQALGLTGWQAMRYVVLPQALEIARPPLLGQYMNVIKNSSLTMAIGVAELSYASRQVETETLRTFQAFGVATLLYIFIIALLEGWGQWRQQRSQSWEH</sequence>
<dbReference type="PROSITE" id="PS50928">
    <property type="entry name" value="ABC_TM1"/>
    <property type="match status" value="1"/>
</dbReference>
<dbReference type="PANTHER" id="PTHR30614:SF47">
    <property type="entry name" value="ABC TRANSPORTER PERMEASE"/>
    <property type="match status" value="1"/>
</dbReference>
<keyword evidence="3 10" id="KW-0813">Transport</keyword>
<keyword evidence="5" id="KW-0997">Cell inner membrane</keyword>
<reference evidence="12 13" key="1">
    <citation type="submission" date="2019-09" db="EMBL/GenBank/DDBJ databases">
        <authorList>
            <person name="Li Y."/>
        </authorList>
    </citation>
    <scope>NUCLEOTIDE SEQUENCE [LARGE SCALE GENOMIC DNA]</scope>
    <source>
        <strain evidence="12 13">L3-3HA</strain>
    </source>
</reference>
<evidence type="ECO:0000256" key="3">
    <source>
        <dbReference type="ARBA" id="ARBA00022448"/>
    </source>
</evidence>
<keyword evidence="6 10" id="KW-0812">Transmembrane</keyword>
<evidence type="ECO:0000313" key="13">
    <source>
        <dbReference type="Proteomes" id="UP000335415"/>
    </source>
</evidence>
<keyword evidence="7" id="KW-0029">Amino-acid transport</keyword>
<comment type="subcellular location">
    <subcellularLocation>
        <location evidence="1">Cell inner membrane</location>
        <topology evidence="1">Multi-pass membrane protein</topology>
    </subcellularLocation>
    <subcellularLocation>
        <location evidence="10">Cell membrane</location>
        <topology evidence="10">Multi-pass membrane protein</topology>
    </subcellularLocation>
</comment>
<keyword evidence="9 10" id="KW-0472">Membrane</keyword>
<dbReference type="GO" id="GO:0022857">
    <property type="term" value="F:transmembrane transporter activity"/>
    <property type="evidence" value="ECO:0007669"/>
    <property type="project" value="InterPro"/>
</dbReference>
<evidence type="ECO:0000256" key="7">
    <source>
        <dbReference type="ARBA" id="ARBA00022970"/>
    </source>
</evidence>
<dbReference type="OrthoDB" id="6534575at2"/>
<dbReference type="Proteomes" id="UP000335415">
    <property type="component" value="Unassembled WGS sequence"/>
</dbReference>
<keyword evidence="8 10" id="KW-1133">Transmembrane helix</keyword>
<feature type="transmembrane region" description="Helical" evidence="10">
    <location>
        <begin position="105"/>
        <end position="129"/>
    </location>
</feature>
<dbReference type="Pfam" id="PF00528">
    <property type="entry name" value="BPD_transp_1"/>
    <property type="match status" value="1"/>
</dbReference>
<evidence type="ECO:0000256" key="4">
    <source>
        <dbReference type="ARBA" id="ARBA00022475"/>
    </source>
</evidence>
<evidence type="ECO:0000256" key="9">
    <source>
        <dbReference type="ARBA" id="ARBA00023136"/>
    </source>
</evidence>
<accession>A0A5J5FX67</accession>
<evidence type="ECO:0000256" key="8">
    <source>
        <dbReference type="ARBA" id="ARBA00022989"/>
    </source>
</evidence>
<comment type="similarity">
    <text evidence="2">Belongs to the binding-protein-dependent transport system permease family. HisMQ subfamily.</text>
</comment>
<dbReference type="GO" id="GO:0043190">
    <property type="term" value="C:ATP-binding cassette (ABC) transporter complex"/>
    <property type="evidence" value="ECO:0007669"/>
    <property type="project" value="InterPro"/>
</dbReference>
<dbReference type="InterPro" id="IPR010065">
    <property type="entry name" value="AA_ABC_transptr_permease_3TM"/>
</dbReference>
<evidence type="ECO:0000259" key="11">
    <source>
        <dbReference type="PROSITE" id="PS50928"/>
    </source>
</evidence>
<evidence type="ECO:0000256" key="6">
    <source>
        <dbReference type="ARBA" id="ARBA00022692"/>
    </source>
</evidence>
<dbReference type="Gene3D" id="1.10.3720.10">
    <property type="entry name" value="MetI-like"/>
    <property type="match status" value="1"/>
</dbReference>
<feature type="domain" description="ABC transmembrane type-1" evidence="11">
    <location>
        <begin position="28"/>
        <end position="235"/>
    </location>
</feature>
<dbReference type="NCBIfam" id="TIGR01726">
    <property type="entry name" value="HEQRo_perm_3TM"/>
    <property type="match status" value="1"/>
</dbReference>
<dbReference type="InterPro" id="IPR035906">
    <property type="entry name" value="MetI-like_sf"/>
</dbReference>
<dbReference type="EMBL" id="VYKJ01000008">
    <property type="protein sequence ID" value="KAA8998409.1"/>
    <property type="molecule type" value="Genomic_DNA"/>
</dbReference>
<comment type="caution">
    <text evidence="12">The sequence shown here is derived from an EMBL/GenBank/DDBJ whole genome shotgun (WGS) entry which is preliminary data.</text>
</comment>
<proteinExistence type="inferred from homology"/>
<dbReference type="RefSeq" id="WP_150435887.1">
    <property type="nucleotide sequence ID" value="NZ_VYKJ01000008.1"/>
</dbReference>
<dbReference type="CDD" id="cd06261">
    <property type="entry name" value="TM_PBP2"/>
    <property type="match status" value="1"/>
</dbReference>
<dbReference type="AlphaFoldDB" id="A0A5J5FX67"/>
<dbReference type="GO" id="GO:0006865">
    <property type="term" value="P:amino acid transport"/>
    <property type="evidence" value="ECO:0007669"/>
    <property type="project" value="UniProtKB-KW"/>
</dbReference>
<protein>
    <submittedName>
        <fullName evidence="12">Amino acid ABC transporter permease</fullName>
    </submittedName>
</protein>
<gene>
    <name evidence="12" type="ORF">FJU30_15495</name>
</gene>
<evidence type="ECO:0000256" key="2">
    <source>
        <dbReference type="ARBA" id="ARBA00010072"/>
    </source>
</evidence>
<keyword evidence="4" id="KW-1003">Cell membrane</keyword>
<evidence type="ECO:0000256" key="5">
    <source>
        <dbReference type="ARBA" id="ARBA00022519"/>
    </source>
</evidence>
<evidence type="ECO:0000256" key="10">
    <source>
        <dbReference type="RuleBase" id="RU363032"/>
    </source>
</evidence>
<keyword evidence="13" id="KW-1185">Reference proteome</keyword>
<evidence type="ECO:0000256" key="1">
    <source>
        <dbReference type="ARBA" id="ARBA00004429"/>
    </source>
</evidence>
<dbReference type="SUPFAM" id="SSF161098">
    <property type="entry name" value="MetI-like"/>
    <property type="match status" value="1"/>
</dbReference>
<name>A0A5J5FX67_9GAMM</name>
<dbReference type="PANTHER" id="PTHR30614">
    <property type="entry name" value="MEMBRANE COMPONENT OF AMINO ACID ABC TRANSPORTER"/>
    <property type="match status" value="1"/>
</dbReference>
<organism evidence="12 13">
    <name type="scientific">Affinibrenneria salicis</name>
    <dbReference type="NCBI Taxonomy" id="2590031"/>
    <lineage>
        <taxon>Bacteria</taxon>
        <taxon>Pseudomonadati</taxon>
        <taxon>Pseudomonadota</taxon>
        <taxon>Gammaproteobacteria</taxon>
        <taxon>Enterobacterales</taxon>
        <taxon>Pectobacteriaceae</taxon>
        <taxon>Affinibrenneria</taxon>
    </lineage>
</organism>
<feature type="transmembrane region" description="Helical" evidence="10">
    <location>
        <begin position="23"/>
        <end position="52"/>
    </location>
</feature>
<dbReference type="InterPro" id="IPR000515">
    <property type="entry name" value="MetI-like"/>
</dbReference>
<dbReference type="InterPro" id="IPR043429">
    <property type="entry name" value="ArtM/GltK/GlnP/TcyL/YhdX-like"/>
</dbReference>
<feature type="transmembrane region" description="Helical" evidence="10">
    <location>
        <begin position="217"/>
        <end position="237"/>
    </location>
</feature>
<evidence type="ECO:0000313" key="12">
    <source>
        <dbReference type="EMBL" id="KAA8998409.1"/>
    </source>
</evidence>
<feature type="transmembrane region" description="Helical" evidence="10">
    <location>
        <begin position="64"/>
        <end position="85"/>
    </location>
</feature>